<comment type="caution">
    <text evidence="2">The sequence shown here is derived from an EMBL/GenBank/DDBJ whole genome shotgun (WGS) entry which is preliminary data.</text>
</comment>
<dbReference type="OrthoDB" id="3123246at2759"/>
<dbReference type="AlphaFoldDB" id="A0A9P5X171"/>
<dbReference type="Proteomes" id="UP000807342">
    <property type="component" value="Unassembled WGS sequence"/>
</dbReference>
<sequence>MNQDRHVASKFTREELERIVPPIDIWLQVVAKLICMNFEQVDGVRNIVNTSTPLKVDNNEDALETEELSPIGEFTNAIAQFGKWNLSNTIADDNEEHAGLLNNITQLAKMFNLIPAPHHCPPPLPPCVHPHQDDAPPCLHPHIEDAPPPLPCQHPHCDDKDISMELLAPTHAFSEAASQTPAPSHEASMPPPPPAAVASIPPAGPSHCQFFIEVPTIPNDTFLPTLVTTANRALVWAKSILKVDLACFSPCGITCATAIIPSTSNLNIIEATLSSRLLGVHVSILASQSFIKIIDVPYFKIGTTDPFTKTHIYYKMVFTAIEAVDTNQRNDKLQMRKSRQAKQDEIFKTHDHKVVNKDKPNV</sequence>
<dbReference type="EMBL" id="MU151641">
    <property type="protein sequence ID" value="KAF9442397.1"/>
    <property type="molecule type" value="Genomic_DNA"/>
</dbReference>
<protein>
    <submittedName>
        <fullName evidence="2">Uncharacterized protein</fullName>
    </submittedName>
</protein>
<name>A0A9P5X171_9AGAR</name>
<evidence type="ECO:0000313" key="2">
    <source>
        <dbReference type="EMBL" id="KAF9442397.1"/>
    </source>
</evidence>
<evidence type="ECO:0000256" key="1">
    <source>
        <dbReference type="SAM" id="MobiDB-lite"/>
    </source>
</evidence>
<gene>
    <name evidence="2" type="ORF">P691DRAFT_789526</name>
</gene>
<feature type="region of interest" description="Disordered" evidence="1">
    <location>
        <begin position="175"/>
        <end position="198"/>
    </location>
</feature>
<keyword evidence="3" id="KW-1185">Reference proteome</keyword>
<evidence type="ECO:0000313" key="3">
    <source>
        <dbReference type="Proteomes" id="UP000807342"/>
    </source>
</evidence>
<accession>A0A9P5X171</accession>
<reference evidence="2" key="1">
    <citation type="submission" date="2020-11" db="EMBL/GenBank/DDBJ databases">
        <authorList>
            <consortium name="DOE Joint Genome Institute"/>
            <person name="Ahrendt S."/>
            <person name="Riley R."/>
            <person name="Andreopoulos W."/>
            <person name="Labutti K."/>
            <person name="Pangilinan J."/>
            <person name="Ruiz-Duenas F.J."/>
            <person name="Barrasa J.M."/>
            <person name="Sanchez-Garcia M."/>
            <person name="Camarero S."/>
            <person name="Miyauchi S."/>
            <person name="Serrano A."/>
            <person name="Linde D."/>
            <person name="Babiker R."/>
            <person name="Drula E."/>
            <person name="Ayuso-Fernandez I."/>
            <person name="Pacheco R."/>
            <person name="Padilla G."/>
            <person name="Ferreira P."/>
            <person name="Barriuso J."/>
            <person name="Kellner H."/>
            <person name="Castanera R."/>
            <person name="Alfaro M."/>
            <person name="Ramirez L."/>
            <person name="Pisabarro A.G."/>
            <person name="Kuo A."/>
            <person name="Tritt A."/>
            <person name="Lipzen A."/>
            <person name="He G."/>
            <person name="Yan M."/>
            <person name="Ng V."/>
            <person name="Cullen D."/>
            <person name="Martin F."/>
            <person name="Rosso M.-N."/>
            <person name="Henrissat B."/>
            <person name="Hibbett D."/>
            <person name="Martinez A.T."/>
            <person name="Grigoriev I.V."/>
        </authorList>
    </citation>
    <scope>NUCLEOTIDE SEQUENCE</scope>
    <source>
        <strain evidence="2">MF-IS2</strain>
    </source>
</reference>
<proteinExistence type="predicted"/>
<organism evidence="2 3">
    <name type="scientific">Macrolepiota fuliginosa MF-IS2</name>
    <dbReference type="NCBI Taxonomy" id="1400762"/>
    <lineage>
        <taxon>Eukaryota</taxon>
        <taxon>Fungi</taxon>
        <taxon>Dikarya</taxon>
        <taxon>Basidiomycota</taxon>
        <taxon>Agaricomycotina</taxon>
        <taxon>Agaricomycetes</taxon>
        <taxon>Agaricomycetidae</taxon>
        <taxon>Agaricales</taxon>
        <taxon>Agaricineae</taxon>
        <taxon>Agaricaceae</taxon>
        <taxon>Macrolepiota</taxon>
    </lineage>
</organism>